<dbReference type="InterPro" id="IPR044736">
    <property type="entry name" value="Gid1/RanBPM/SPLA_SPRY"/>
</dbReference>
<name>A0A8T2RML2_CERRI</name>
<dbReference type="InterPro" id="IPR013320">
    <property type="entry name" value="ConA-like_dom_sf"/>
</dbReference>
<evidence type="ECO:0000313" key="3">
    <source>
        <dbReference type="EMBL" id="KAH7296768.1"/>
    </source>
</evidence>
<sequence>MVPPVDNCAEVAADALGSHDFDAMRDTEDDETEDEDEEPTHIRTNQSLRFLVISGDKLSAMYTGNMINGDEVGVIQGDRPAPLGRTFYYFEVYVRCAWINGSISVGFIDERIRTRKQVGREPNTYGYHGGNGWLYSGREEGKPFGPVFGRGDIVGAGIHSASHHIFFTLNGRLVGSFLADITIPLYPSASMHNQHERVDVNFGQKPFVFDIEALERNEREKVQKEIDAFDLPLSSNNEIVRNFLAHHGYEETLKAFDAQIREMFSPLQGSSEDSGDKRKQHYAFESRKKLRQLTGNGDMAGACAYPLLGRRTDLAHSTSPPQPQSSLEIFLRQLTACSTEKWLLNGRQGGVFRLCRAVRREPS</sequence>
<gene>
    <name evidence="3" type="ORF">KP509_26G038000</name>
</gene>
<dbReference type="InterPro" id="IPR001870">
    <property type="entry name" value="B30.2/SPRY"/>
</dbReference>
<proteinExistence type="predicted"/>
<comment type="caution">
    <text evidence="3">The sequence shown here is derived from an EMBL/GenBank/DDBJ whole genome shotgun (WGS) entry which is preliminary data.</text>
</comment>
<reference evidence="3" key="1">
    <citation type="submission" date="2021-08" db="EMBL/GenBank/DDBJ databases">
        <title>WGS assembly of Ceratopteris richardii.</title>
        <authorList>
            <person name="Marchant D.B."/>
            <person name="Chen G."/>
            <person name="Jenkins J."/>
            <person name="Shu S."/>
            <person name="Leebens-Mack J."/>
            <person name="Grimwood J."/>
            <person name="Schmutz J."/>
            <person name="Soltis P."/>
            <person name="Soltis D."/>
            <person name="Chen Z.-H."/>
        </authorList>
    </citation>
    <scope>NUCLEOTIDE SEQUENCE</scope>
    <source>
        <strain evidence="3">Whitten #5841</strain>
        <tissue evidence="3">Leaf</tissue>
    </source>
</reference>
<dbReference type="InterPro" id="IPR003877">
    <property type="entry name" value="SPRY_dom"/>
</dbReference>
<dbReference type="AlphaFoldDB" id="A0A8T2RML2"/>
<dbReference type="InterPro" id="IPR043136">
    <property type="entry name" value="B30.2/SPRY_sf"/>
</dbReference>
<dbReference type="EMBL" id="CM035431">
    <property type="protein sequence ID" value="KAH7296768.1"/>
    <property type="molecule type" value="Genomic_DNA"/>
</dbReference>
<evidence type="ECO:0000313" key="4">
    <source>
        <dbReference type="Proteomes" id="UP000825935"/>
    </source>
</evidence>
<accession>A0A8T2RML2</accession>
<dbReference type="PROSITE" id="PS50188">
    <property type="entry name" value="B302_SPRY"/>
    <property type="match status" value="1"/>
</dbReference>
<evidence type="ECO:0000259" key="2">
    <source>
        <dbReference type="PROSITE" id="PS50188"/>
    </source>
</evidence>
<feature type="compositionally biased region" description="Acidic residues" evidence="1">
    <location>
        <begin position="27"/>
        <end position="38"/>
    </location>
</feature>
<dbReference type="Proteomes" id="UP000825935">
    <property type="component" value="Chromosome 26"/>
</dbReference>
<dbReference type="OrthoDB" id="25503at2759"/>
<dbReference type="PANTHER" id="PTHR12864">
    <property type="entry name" value="RAN BINDING PROTEIN 9-RELATED"/>
    <property type="match status" value="1"/>
</dbReference>
<dbReference type="SUPFAM" id="SSF49899">
    <property type="entry name" value="Concanavalin A-like lectins/glucanases"/>
    <property type="match status" value="1"/>
</dbReference>
<dbReference type="SMART" id="SM00449">
    <property type="entry name" value="SPRY"/>
    <property type="match status" value="1"/>
</dbReference>
<dbReference type="CDD" id="cd12885">
    <property type="entry name" value="SPRY_RanBP_like"/>
    <property type="match status" value="1"/>
</dbReference>
<feature type="domain" description="B30.2/SPRY" evidence="2">
    <location>
        <begin position="20"/>
        <end position="207"/>
    </location>
</feature>
<dbReference type="Gene3D" id="2.60.120.920">
    <property type="match status" value="1"/>
</dbReference>
<organism evidence="3 4">
    <name type="scientific">Ceratopteris richardii</name>
    <name type="common">Triangle waterfern</name>
    <dbReference type="NCBI Taxonomy" id="49495"/>
    <lineage>
        <taxon>Eukaryota</taxon>
        <taxon>Viridiplantae</taxon>
        <taxon>Streptophyta</taxon>
        <taxon>Embryophyta</taxon>
        <taxon>Tracheophyta</taxon>
        <taxon>Polypodiopsida</taxon>
        <taxon>Polypodiidae</taxon>
        <taxon>Polypodiales</taxon>
        <taxon>Pteridineae</taxon>
        <taxon>Pteridaceae</taxon>
        <taxon>Parkerioideae</taxon>
        <taxon>Ceratopteris</taxon>
    </lineage>
</organism>
<dbReference type="Pfam" id="PF00622">
    <property type="entry name" value="SPRY"/>
    <property type="match status" value="1"/>
</dbReference>
<feature type="region of interest" description="Disordered" evidence="1">
    <location>
        <begin position="19"/>
        <end position="43"/>
    </location>
</feature>
<evidence type="ECO:0000256" key="1">
    <source>
        <dbReference type="SAM" id="MobiDB-lite"/>
    </source>
</evidence>
<keyword evidence="4" id="KW-1185">Reference proteome</keyword>
<protein>
    <recommendedName>
        <fullName evidence="2">B30.2/SPRY domain-containing protein</fullName>
    </recommendedName>
</protein>
<dbReference type="OMA" id="CAWINGS"/>
<dbReference type="InterPro" id="IPR050618">
    <property type="entry name" value="Ubq-SigPath_Reg"/>
</dbReference>